<feature type="coiled-coil region" evidence="1">
    <location>
        <begin position="109"/>
        <end position="150"/>
    </location>
</feature>
<dbReference type="EMBL" id="JAXOVC010000004">
    <property type="protein sequence ID" value="KAK4502100.1"/>
    <property type="molecule type" value="Genomic_DNA"/>
</dbReference>
<sequence length="272" mass="30364">MGSMKAKKAQRARHQREKMAKIARNVLQEASGGHFRGPWQASVTLLSASITSPVPICTVRWADNSTSDMPLTKLLNPSITDTNNGLQQLLHVERLASSSEAQTLQLRPSSTALADLRQANEIRERLEAELREARSENLALTTQLDTLQESRDRDARAIEFMKSRAKKDILSTAKLKTKVRQLRSQTHILEAERRGLKDGEFWHSSIPTRMYPCCNLVANRYKTSPESTMLSCPGAFRIRAPSPFSNQVTLDSPPRTDRCGLTSGLIIPKAES</sequence>
<name>A0ABR0EKS1_ZASCE</name>
<evidence type="ECO:0000313" key="2">
    <source>
        <dbReference type="EMBL" id="KAK4502100.1"/>
    </source>
</evidence>
<gene>
    <name evidence="2" type="ORF">PRZ48_005523</name>
</gene>
<evidence type="ECO:0000313" key="3">
    <source>
        <dbReference type="Proteomes" id="UP001305779"/>
    </source>
</evidence>
<comment type="caution">
    <text evidence="2">The sequence shown here is derived from an EMBL/GenBank/DDBJ whole genome shotgun (WGS) entry which is preliminary data.</text>
</comment>
<keyword evidence="1" id="KW-0175">Coiled coil</keyword>
<proteinExistence type="predicted"/>
<evidence type="ECO:0000256" key="1">
    <source>
        <dbReference type="SAM" id="Coils"/>
    </source>
</evidence>
<keyword evidence="3" id="KW-1185">Reference proteome</keyword>
<reference evidence="2 3" key="1">
    <citation type="journal article" date="2023" name="G3 (Bethesda)">
        <title>A chromosome-level genome assembly of Zasmidium syzygii isolated from banana leaves.</title>
        <authorList>
            <person name="van Westerhoven A.C."/>
            <person name="Mehrabi R."/>
            <person name="Talebi R."/>
            <person name="Steentjes M.B.F."/>
            <person name="Corcolon B."/>
            <person name="Chong P.A."/>
            <person name="Kema G.H.J."/>
            <person name="Seidl M.F."/>
        </authorList>
    </citation>
    <scope>NUCLEOTIDE SEQUENCE [LARGE SCALE GENOMIC DNA]</scope>
    <source>
        <strain evidence="2 3">P124</strain>
    </source>
</reference>
<accession>A0ABR0EKS1</accession>
<organism evidence="2 3">
    <name type="scientific">Zasmidium cellare</name>
    <name type="common">Wine cellar mold</name>
    <name type="synonym">Racodium cellare</name>
    <dbReference type="NCBI Taxonomy" id="395010"/>
    <lineage>
        <taxon>Eukaryota</taxon>
        <taxon>Fungi</taxon>
        <taxon>Dikarya</taxon>
        <taxon>Ascomycota</taxon>
        <taxon>Pezizomycotina</taxon>
        <taxon>Dothideomycetes</taxon>
        <taxon>Dothideomycetidae</taxon>
        <taxon>Mycosphaerellales</taxon>
        <taxon>Mycosphaerellaceae</taxon>
        <taxon>Zasmidium</taxon>
    </lineage>
</organism>
<dbReference type="Proteomes" id="UP001305779">
    <property type="component" value="Unassembled WGS sequence"/>
</dbReference>
<protein>
    <submittedName>
        <fullName evidence="2">Uncharacterized protein</fullName>
    </submittedName>
</protein>